<keyword evidence="1" id="KW-0175">Coiled coil</keyword>
<evidence type="ECO:0000313" key="2">
    <source>
        <dbReference type="EMBL" id="KNC21038.1"/>
    </source>
</evidence>
<evidence type="ECO:0000313" key="3">
    <source>
        <dbReference type="Proteomes" id="UP000037069"/>
    </source>
</evidence>
<proteinExistence type="predicted"/>
<dbReference type="Proteomes" id="UP000037069">
    <property type="component" value="Unassembled WGS sequence"/>
</dbReference>
<organism evidence="2 3">
    <name type="scientific">Lucilia cuprina</name>
    <name type="common">Green bottle fly</name>
    <name type="synonym">Australian sheep blowfly</name>
    <dbReference type="NCBI Taxonomy" id="7375"/>
    <lineage>
        <taxon>Eukaryota</taxon>
        <taxon>Metazoa</taxon>
        <taxon>Ecdysozoa</taxon>
        <taxon>Arthropoda</taxon>
        <taxon>Hexapoda</taxon>
        <taxon>Insecta</taxon>
        <taxon>Pterygota</taxon>
        <taxon>Neoptera</taxon>
        <taxon>Endopterygota</taxon>
        <taxon>Diptera</taxon>
        <taxon>Brachycera</taxon>
        <taxon>Muscomorpha</taxon>
        <taxon>Oestroidea</taxon>
        <taxon>Calliphoridae</taxon>
        <taxon>Luciliinae</taxon>
        <taxon>Lucilia</taxon>
    </lineage>
</organism>
<dbReference type="AlphaFoldDB" id="A0A0L0BM86"/>
<dbReference type="EMBL" id="JRES01001669">
    <property type="protein sequence ID" value="KNC21038.1"/>
    <property type="molecule type" value="Genomic_DNA"/>
</dbReference>
<gene>
    <name evidence="2" type="ORF">FF38_02019</name>
</gene>
<accession>A0A0L0BM86</accession>
<reference evidence="2 3" key="1">
    <citation type="journal article" date="2015" name="Nat. Commun.">
        <title>Lucilia cuprina genome unlocks parasitic fly biology to underpin future interventions.</title>
        <authorList>
            <person name="Anstead C.A."/>
            <person name="Korhonen P.K."/>
            <person name="Young N.D."/>
            <person name="Hall R.S."/>
            <person name="Jex A.R."/>
            <person name="Murali S.C."/>
            <person name="Hughes D.S."/>
            <person name="Lee S.F."/>
            <person name="Perry T."/>
            <person name="Stroehlein A.J."/>
            <person name="Ansell B.R."/>
            <person name="Breugelmans B."/>
            <person name="Hofmann A."/>
            <person name="Qu J."/>
            <person name="Dugan S."/>
            <person name="Lee S.L."/>
            <person name="Chao H."/>
            <person name="Dinh H."/>
            <person name="Han Y."/>
            <person name="Doddapaneni H.V."/>
            <person name="Worley K.C."/>
            <person name="Muzny D.M."/>
            <person name="Ioannidis P."/>
            <person name="Waterhouse R.M."/>
            <person name="Zdobnov E.M."/>
            <person name="James P.J."/>
            <person name="Bagnall N.H."/>
            <person name="Kotze A.C."/>
            <person name="Gibbs R.A."/>
            <person name="Richards S."/>
            <person name="Batterham P."/>
            <person name="Gasser R.B."/>
        </authorList>
    </citation>
    <scope>NUCLEOTIDE SEQUENCE [LARGE SCALE GENOMIC DNA]</scope>
    <source>
        <strain evidence="2 3">LS</strain>
        <tissue evidence="2">Full body</tissue>
    </source>
</reference>
<evidence type="ECO:0000256" key="1">
    <source>
        <dbReference type="SAM" id="Coils"/>
    </source>
</evidence>
<dbReference type="OrthoDB" id="7925836at2759"/>
<name>A0A0L0BM86_LUCCU</name>
<feature type="coiled-coil region" evidence="1">
    <location>
        <begin position="137"/>
        <end position="206"/>
    </location>
</feature>
<protein>
    <submittedName>
        <fullName evidence="2">Uncharacterized protein</fullName>
    </submittedName>
</protein>
<comment type="caution">
    <text evidence="2">The sequence shown here is derived from an EMBL/GenBank/DDBJ whole genome shotgun (WGS) entry which is preliminary data.</text>
</comment>
<sequence length="220" mass="26061">MSQSQNIATENVAANYQKFAGFGDNAYKEYETIYKQMWSKLNAGHLEPFAKILMERENIALKAQEELTDTIRQNLQQQMQQALHNFWISNGVSEALISLEMCKEEFKSYEGHKWNMDDKSPWERTRPIRMRFKEKRLRYLQAQLNFQNKQLDEVMQENIALRKQIQDVKHQRIYLMESMVSFRKKIDVAKAEVIRLQDQLLTENEENIKPNIAAGNNIKL</sequence>
<dbReference type="OMA" id="DVNQCFF"/>
<keyword evidence="3" id="KW-1185">Reference proteome</keyword>